<dbReference type="STRING" id="709881.SAMN04489832_3514"/>
<keyword evidence="5" id="KW-0804">Transcription</keyword>
<dbReference type="AlphaFoldDB" id="A0A1N5Z0T2"/>
<keyword evidence="3" id="KW-0731">Sigma factor</keyword>
<feature type="domain" description="RNA polymerase sigma factor 70 region 4 type 2" evidence="7">
    <location>
        <begin position="103"/>
        <end position="155"/>
    </location>
</feature>
<keyword evidence="4" id="KW-0238">DNA-binding</keyword>
<evidence type="ECO:0000259" key="6">
    <source>
        <dbReference type="Pfam" id="PF04542"/>
    </source>
</evidence>
<keyword evidence="2" id="KW-0805">Transcription regulation</keyword>
<protein>
    <submittedName>
        <fullName evidence="8">RNA polymerase sigma-70 factor, sigma-E family</fullName>
    </submittedName>
</protein>
<keyword evidence="9" id="KW-1185">Reference proteome</keyword>
<dbReference type="InterPro" id="IPR013324">
    <property type="entry name" value="RNA_pol_sigma_r3/r4-like"/>
</dbReference>
<organism evidence="8 9">
    <name type="scientific">Micromonospora cremea</name>
    <dbReference type="NCBI Taxonomy" id="709881"/>
    <lineage>
        <taxon>Bacteria</taxon>
        <taxon>Bacillati</taxon>
        <taxon>Actinomycetota</taxon>
        <taxon>Actinomycetes</taxon>
        <taxon>Micromonosporales</taxon>
        <taxon>Micromonosporaceae</taxon>
        <taxon>Micromonospora</taxon>
    </lineage>
</organism>
<comment type="similarity">
    <text evidence="1">Belongs to the sigma-70 factor family. ECF subfamily.</text>
</comment>
<evidence type="ECO:0000256" key="4">
    <source>
        <dbReference type="ARBA" id="ARBA00023125"/>
    </source>
</evidence>
<dbReference type="Gene3D" id="1.10.10.10">
    <property type="entry name" value="Winged helix-like DNA-binding domain superfamily/Winged helix DNA-binding domain"/>
    <property type="match status" value="1"/>
</dbReference>
<dbReference type="Proteomes" id="UP000185124">
    <property type="component" value="Unassembled WGS sequence"/>
</dbReference>
<dbReference type="SUPFAM" id="SSF88946">
    <property type="entry name" value="Sigma2 domain of RNA polymerase sigma factors"/>
    <property type="match status" value="1"/>
</dbReference>
<dbReference type="InterPro" id="IPR014325">
    <property type="entry name" value="RNA_pol_sigma-E_actinobac"/>
</dbReference>
<dbReference type="Gene3D" id="1.10.1740.10">
    <property type="match status" value="1"/>
</dbReference>
<dbReference type="Pfam" id="PF04542">
    <property type="entry name" value="Sigma70_r2"/>
    <property type="match status" value="1"/>
</dbReference>
<dbReference type="NCBIfam" id="TIGR02937">
    <property type="entry name" value="sigma70-ECF"/>
    <property type="match status" value="1"/>
</dbReference>
<dbReference type="CDD" id="cd06171">
    <property type="entry name" value="Sigma70_r4"/>
    <property type="match status" value="1"/>
</dbReference>
<dbReference type="InterPro" id="IPR007627">
    <property type="entry name" value="RNA_pol_sigma70_r2"/>
</dbReference>
<dbReference type="Pfam" id="PF08281">
    <property type="entry name" value="Sigma70_r4_2"/>
    <property type="match status" value="1"/>
</dbReference>
<dbReference type="RefSeq" id="WP_074313835.1">
    <property type="nucleotide sequence ID" value="NZ_FSQT01000002.1"/>
</dbReference>
<dbReference type="InterPro" id="IPR014284">
    <property type="entry name" value="RNA_pol_sigma-70_dom"/>
</dbReference>
<evidence type="ECO:0000313" key="8">
    <source>
        <dbReference type="EMBL" id="SIN15508.1"/>
    </source>
</evidence>
<dbReference type="EMBL" id="FSQT01000002">
    <property type="protein sequence ID" value="SIN15508.1"/>
    <property type="molecule type" value="Genomic_DNA"/>
</dbReference>
<dbReference type="PANTHER" id="PTHR43133">
    <property type="entry name" value="RNA POLYMERASE ECF-TYPE SIGMA FACTO"/>
    <property type="match status" value="1"/>
</dbReference>
<dbReference type="GO" id="GO:0016987">
    <property type="term" value="F:sigma factor activity"/>
    <property type="evidence" value="ECO:0007669"/>
    <property type="project" value="UniProtKB-KW"/>
</dbReference>
<dbReference type="InterPro" id="IPR036388">
    <property type="entry name" value="WH-like_DNA-bd_sf"/>
</dbReference>
<name>A0A1N5Z0T2_9ACTN</name>
<evidence type="ECO:0000256" key="5">
    <source>
        <dbReference type="ARBA" id="ARBA00023163"/>
    </source>
</evidence>
<dbReference type="GO" id="GO:0003677">
    <property type="term" value="F:DNA binding"/>
    <property type="evidence" value="ECO:0007669"/>
    <property type="project" value="UniProtKB-KW"/>
</dbReference>
<dbReference type="OrthoDB" id="3692620at2"/>
<evidence type="ECO:0000256" key="3">
    <source>
        <dbReference type="ARBA" id="ARBA00023082"/>
    </source>
</evidence>
<evidence type="ECO:0000313" key="9">
    <source>
        <dbReference type="Proteomes" id="UP000185124"/>
    </source>
</evidence>
<feature type="domain" description="RNA polymerase sigma-70 region 2" evidence="6">
    <location>
        <begin position="13"/>
        <end position="74"/>
    </location>
</feature>
<dbReference type="PANTHER" id="PTHR43133:SF50">
    <property type="entry name" value="ECF RNA POLYMERASE SIGMA FACTOR SIGM"/>
    <property type="match status" value="1"/>
</dbReference>
<dbReference type="NCBIfam" id="TIGR02983">
    <property type="entry name" value="SigE-fam_strep"/>
    <property type="match status" value="1"/>
</dbReference>
<evidence type="ECO:0000259" key="7">
    <source>
        <dbReference type="Pfam" id="PF08281"/>
    </source>
</evidence>
<dbReference type="InterPro" id="IPR013249">
    <property type="entry name" value="RNA_pol_sigma70_r4_t2"/>
</dbReference>
<dbReference type="InterPro" id="IPR013325">
    <property type="entry name" value="RNA_pol_sigma_r2"/>
</dbReference>
<evidence type="ECO:0000256" key="2">
    <source>
        <dbReference type="ARBA" id="ARBA00023015"/>
    </source>
</evidence>
<evidence type="ECO:0000256" key="1">
    <source>
        <dbReference type="ARBA" id="ARBA00010641"/>
    </source>
</evidence>
<proteinExistence type="inferred from homology"/>
<dbReference type="GO" id="GO:0006352">
    <property type="term" value="P:DNA-templated transcription initiation"/>
    <property type="evidence" value="ECO:0007669"/>
    <property type="project" value="InterPro"/>
</dbReference>
<gene>
    <name evidence="8" type="ORF">SAMN04489832_3514</name>
</gene>
<accession>A0A1N5Z0T2</accession>
<dbReference type="SUPFAM" id="SSF88659">
    <property type="entry name" value="Sigma3 and sigma4 domains of RNA polymerase sigma factors"/>
    <property type="match status" value="1"/>
</dbReference>
<sequence length="170" mass="19184">MDADRQSFEAYVQARGPGLSRHAYLLTGDHHLAEDLAQQALLRVAGRWKRVVANGDPDPYVRRVLYHQHVSWWRWRYRRVRETPLDTIDRPVPDEADAVAVSLAVRAALARLAPRQRAAIVLRYFGDLSEAQIAETLGCQVGTVKSQLRDGLARLRVLAPELAGRLEVQS</sequence>
<reference evidence="9" key="1">
    <citation type="submission" date="2016-12" db="EMBL/GenBank/DDBJ databases">
        <authorList>
            <person name="Varghese N."/>
            <person name="Submissions S."/>
        </authorList>
    </citation>
    <scope>NUCLEOTIDE SEQUENCE [LARGE SCALE GENOMIC DNA]</scope>
    <source>
        <strain evidence="9">DSM 45599</strain>
    </source>
</reference>
<dbReference type="InterPro" id="IPR039425">
    <property type="entry name" value="RNA_pol_sigma-70-like"/>
</dbReference>